<proteinExistence type="inferred from homology"/>
<dbReference type="NCBIfam" id="TIGR03500">
    <property type="entry name" value="FliO_TIGR"/>
    <property type="match status" value="1"/>
</dbReference>
<dbReference type="GO" id="GO:0044781">
    <property type="term" value="P:bacterial-type flagellum organization"/>
    <property type="evidence" value="ECO:0007669"/>
    <property type="project" value="UniProtKB-UniRule"/>
</dbReference>
<evidence type="ECO:0000256" key="6">
    <source>
        <dbReference type="ARBA" id="ARBA00037937"/>
    </source>
</evidence>
<reference evidence="8" key="2">
    <citation type="submission" date="2021-04" db="EMBL/GenBank/DDBJ databases">
        <authorList>
            <person name="Gilroy R."/>
        </authorList>
    </citation>
    <scope>NUCLEOTIDE SEQUENCE</scope>
    <source>
        <strain evidence="8">ChiSxjej1B13-11762</strain>
    </source>
</reference>
<dbReference type="EMBL" id="DXGF01000192">
    <property type="protein sequence ID" value="HIW84817.1"/>
    <property type="molecule type" value="Genomic_DNA"/>
</dbReference>
<comment type="subcellular location">
    <subcellularLocation>
        <location evidence="7">Cell membrane</location>
    </subcellularLocation>
    <subcellularLocation>
        <location evidence="7">Bacterial flagellum basal body</location>
    </subcellularLocation>
</comment>
<dbReference type="GO" id="GO:0009425">
    <property type="term" value="C:bacterial-type flagellum basal body"/>
    <property type="evidence" value="ECO:0007669"/>
    <property type="project" value="UniProtKB-SubCell"/>
</dbReference>
<feature type="transmembrane region" description="Helical" evidence="7">
    <location>
        <begin position="6"/>
        <end position="25"/>
    </location>
</feature>
<dbReference type="GO" id="GO:0005886">
    <property type="term" value="C:plasma membrane"/>
    <property type="evidence" value="ECO:0007669"/>
    <property type="project" value="UniProtKB-SubCell"/>
</dbReference>
<dbReference type="InterPro" id="IPR052205">
    <property type="entry name" value="FliO/MopB"/>
</dbReference>
<evidence type="ECO:0000256" key="1">
    <source>
        <dbReference type="ARBA" id="ARBA00022475"/>
    </source>
</evidence>
<reference evidence="8" key="1">
    <citation type="journal article" date="2021" name="PeerJ">
        <title>Extensive microbial diversity within the chicken gut microbiome revealed by metagenomics and culture.</title>
        <authorList>
            <person name="Gilroy R."/>
            <person name="Ravi A."/>
            <person name="Getino M."/>
            <person name="Pursley I."/>
            <person name="Horton D.L."/>
            <person name="Alikhan N.F."/>
            <person name="Baker D."/>
            <person name="Gharbi K."/>
            <person name="Hall N."/>
            <person name="Watson M."/>
            <person name="Adriaenssens E.M."/>
            <person name="Foster-Nyarko E."/>
            <person name="Jarju S."/>
            <person name="Secka A."/>
            <person name="Antonio M."/>
            <person name="Oren A."/>
            <person name="Chaudhuri R.R."/>
            <person name="La Ragione R."/>
            <person name="Hildebrand F."/>
            <person name="Pallen M.J."/>
        </authorList>
    </citation>
    <scope>NUCLEOTIDE SEQUENCE</scope>
    <source>
        <strain evidence="8">ChiSxjej1B13-11762</strain>
    </source>
</reference>
<dbReference type="Proteomes" id="UP000824263">
    <property type="component" value="Unassembled WGS sequence"/>
</dbReference>
<keyword evidence="8" id="KW-0966">Cell projection</keyword>
<keyword evidence="1 7" id="KW-1003">Cell membrane</keyword>
<evidence type="ECO:0000313" key="8">
    <source>
        <dbReference type="EMBL" id="HIW84817.1"/>
    </source>
</evidence>
<accession>A0A9D1RDR4</accession>
<protein>
    <recommendedName>
        <fullName evidence="7">Flagellar protein</fullName>
    </recommendedName>
</protein>
<dbReference type="AlphaFoldDB" id="A0A9D1RDR4"/>
<gene>
    <name evidence="8" type="primary">fliO</name>
    <name evidence="8" type="ORF">H9873_10950</name>
</gene>
<keyword evidence="4 7" id="KW-0472">Membrane</keyword>
<organism evidence="8 9">
    <name type="scientific">Candidatus Dorea gallistercoris</name>
    <dbReference type="NCBI Taxonomy" id="2838542"/>
    <lineage>
        <taxon>Bacteria</taxon>
        <taxon>Bacillati</taxon>
        <taxon>Bacillota</taxon>
        <taxon>Clostridia</taxon>
        <taxon>Lachnospirales</taxon>
        <taxon>Lachnospiraceae</taxon>
        <taxon>Dorea</taxon>
    </lineage>
</organism>
<keyword evidence="8" id="KW-0969">Cilium</keyword>
<keyword evidence="5 7" id="KW-0975">Bacterial flagellum</keyword>
<comment type="similarity">
    <text evidence="6 7">Belongs to the FliO/MopB family.</text>
</comment>
<keyword evidence="8" id="KW-0282">Flagellum</keyword>
<dbReference type="InterPro" id="IPR022781">
    <property type="entry name" value="Flagellar_biosynth_FliO"/>
</dbReference>
<dbReference type="Pfam" id="PF04347">
    <property type="entry name" value="FliO"/>
    <property type="match status" value="1"/>
</dbReference>
<sequence>MIEGIFTAVGTLAVVIAVLFAAWWFTRKIAGGGRLGVQSRYMKVIDRIPVSQDKSIILVRVGDSIYMAGVASSGITLLATLREEDLETITPQMDSPLGNVDFKELIQKIGGRKNHGN</sequence>
<evidence type="ECO:0000256" key="7">
    <source>
        <dbReference type="RuleBase" id="RU362064"/>
    </source>
</evidence>
<evidence type="ECO:0000256" key="3">
    <source>
        <dbReference type="ARBA" id="ARBA00022989"/>
    </source>
</evidence>
<name>A0A9D1RDR4_9FIRM</name>
<keyword evidence="3 7" id="KW-1133">Transmembrane helix</keyword>
<evidence type="ECO:0000256" key="4">
    <source>
        <dbReference type="ARBA" id="ARBA00023136"/>
    </source>
</evidence>
<keyword evidence="2 7" id="KW-0812">Transmembrane</keyword>
<evidence type="ECO:0000313" key="9">
    <source>
        <dbReference type="Proteomes" id="UP000824263"/>
    </source>
</evidence>
<dbReference type="PANTHER" id="PTHR38766:SF1">
    <property type="entry name" value="FLAGELLAR PROTEIN FLIO"/>
    <property type="match status" value="1"/>
</dbReference>
<evidence type="ECO:0000256" key="2">
    <source>
        <dbReference type="ARBA" id="ARBA00022692"/>
    </source>
</evidence>
<comment type="caution">
    <text evidence="8">The sequence shown here is derived from an EMBL/GenBank/DDBJ whole genome shotgun (WGS) entry which is preliminary data.</text>
</comment>
<evidence type="ECO:0000256" key="5">
    <source>
        <dbReference type="ARBA" id="ARBA00023143"/>
    </source>
</evidence>
<dbReference type="PANTHER" id="PTHR38766">
    <property type="entry name" value="FLAGELLAR PROTEIN FLIO"/>
    <property type="match status" value="1"/>
</dbReference>